<dbReference type="InterPro" id="IPR036388">
    <property type="entry name" value="WH-like_DNA-bd_sf"/>
</dbReference>
<proteinExistence type="inferred from homology"/>
<evidence type="ECO:0000313" key="7">
    <source>
        <dbReference type="EMBL" id="KEO55678.1"/>
    </source>
</evidence>
<organism evidence="7 8">
    <name type="scientific">Thalassospira permensis NBRC 106175</name>
    <dbReference type="NCBI Taxonomy" id="1353532"/>
    <lineage>
        <taxon>Bacteria</taxon>
        <taxon>Pseudomonadati</taxon>
        <taxon>Pseudomonadota</taxon>
        <taxon>Alphaproteobacteria</taxon>
        <taxon>Rhodospirillales</taxon>
        <taxon>Thalassospiraceae</taxon>
        <taxon>Thalassospira</taxon>
    </lineage>
</organism>
<evidence type="ECO:0000256" key="3">
    <source>
        <dbReference type="ARBA" id="ARBA00023125"/>
    </source>
</evidence>
<dbReference type="Proteomes" id="UP000027463">
    <property type="component" value="Unassembled WGS sequence"/>
</dbReference>
<dbReference type="PANTHER" id="PTHR30293">
    <property type="entry name" value="TRANSCRIPTIONAL REGULATORY PROTEIN NAC-RELATED"/>
    <property type="match status" value="1"/>
</dbReference>
<feature type="domain" description="HTH lysR-type" evidence="6">
    <location>
        <begin position="8"/>
        <end position="65"/>
    </location>
</feature>
<dbReference type="InterPro" id="IPR036390">
    <property type="entry name" value="WH_DNA-bd_sf"/>
</dbReference>
<evidence type="ECO:0000256" key="1">
    <source>
        <dbReference type="ARBA" id="ARBA00009437"/>
    </source>
</evidence>
<protein>
    <recommendedName>
        <fullName evidence="6">HTH lysR-type domain-containing protein</fullName>
    </recommendedName>
</protein>
<dbReference type="SUPFAM" id="SSF46785">
    <property type="entry name" value="Winged helix' DNA-binding domain"/>
    <property type="match status" value="1"/>
</dbReference>
<sequence>MKLLPQQLNLSRLSAFAVICEEGSLSRASLRLGIAQPALSNMIKKLEEDLGTRILMRHARGSTPTQAGEVLLKGAYEMLAIANATISAVGTANQEPEGDVAIGLPAATSTVLAIPLIKHLRNTFPKVSLRVVEAFSGYLWGWLQEGTLDFAISFDRTSLPDIVCHPICDEEIFLVGNQELMRDLPQKITPEMLGSFPLILPSTIHGIRMKAQAFAALGSGLDIRMEIDASTHLVKLIASGEGYGLLAKCAIYDELANHTVKAIPLSPPMIRQVSVCAQRIKMKDPVLLRVLDEIQNVSRDLIASGKWPVVVPPSPERGRGR</sequence>
<dbReference type="PRINTS" id="PR00039">
    <property type="entry name" value="HTHLYSR"/>
</dbReference>
<keyword evidence="2" id="KW-0805">Transcription regulation</keyword>
<comment type="caution">
    <text evidence="7">The sequence shown here is derived from an EMBL/GenBank/DDBJ whole genome shotgun (WGS) entry which is preliminary data.</text>
</comment>
<keyword evidence="8" id="KW-1185">Reference proteome</keyword>
<name>A0ABR4TM04_9PROT</name>
<evidence type="ECO:0000256" key="2">
    <source>
        <dbReference type="ARBA" id="ARBA00023015"/>
    </source>
</evidence>
<dbReference type="Pfam" id="PF00126">
    <property type="entry name" value="HTH_1"/>
    <property type="match status" value="1"/>
</dbReference>
<dbReference type="Pfam" id="PF03466">
    <property type="entry name" value="LysR_substrate"/>
    <property type="match status" value="1"/>
</dbReference>
<dbReference type="SUPFAM" id="SSF53850">
    <property type="entry name" value="Periplasmic binding protein-like II"/>
    <property type="match status" value="1"/>
</dbReference>
<keyword evidence="4" id="KW-0010">Activator</keyword>
<keyword evidence="3" id="KW-0238">DNA-binding</keyword>
<evidence type="ECO:0000256" key="5">
    <source>
        <dbReference type="ARBA" id="ARBA00023163"/>
    </source>
</evidence>
<evidence type="ECO:0000256" key="4">
    <source>
        <dbReference type="ARBA" id="ARBA00023159"/>
    </source>
</evidence>
<gene>
    <name evidence="7" type="ORF">SMB34_04515</name>
</gene>
<dbReference type="Gene3D" id="1.10.10.10">
    <property type="entry name" value="Winged helix-like DNA-binding domain superfamily/Winged helix DNA-binding domain"/>
    <property type="match status" value="1"/>
</dbReference>
<dbReference type="InterPro" id="IPR005119">
    <property type="entry name" value="LysR_subst-bd"/>
</dbReference>
<dbReference type="PROSITE" id="PS50931">
    <property type="entry name" value="HTH_LYSR"/>
    <property type="match status" value="1"/>
</dbReference>
<comment type="similarity">
    <text evidence="1">Belongs to the LysR transcriptional regulatory family.</text>
</comment>
<keyword evidence="5" id="KW-0804">Transcription</keyword>
<dbReference type="PANTHER" id="PTHR30293:SF0">
    <property type="entry name" value="NITROGEN ASSIMILATION REGULATORY PROTEIN NAC"/>
    <property type="match status" value="1"/>
</dbReference>
<evidence type="ECO:0000313" key="8">
    <source>
        <dbReference type="Proteomes" id="UP000027463"/>
    </source>
</evidence>
<dbReference type="InterPro" id="IPR000847">
    <property type="entry name" value="LysR_HTH_N"/>
</dbReference>
<dbReference type="Gene3D" id="3.40.190.290">
    <property type="match status" value="1"/>
</dbReference>
<accession>A0ABR4TM04</accession>
<dbReference type="RefSeq" id="WP_037990432.1">
    <property type="nucleotide sequence ID" value="NZ_AUNC01000023.1"/>
</dbReference>
<evidence type="ECO:0000259" key="6">
    <source>
        <dbReference type="PROSITE" id="PS50931"/>
    </source>
</evidence>
<reference evidence="7 8" key="1">
    <citation type="submission" date="2013-07" db="EMBL/GenBank/DDBJ databases">
        <title>Thalassospira permensis NBRC 106175 Genome Sequencing.</title>
        <authorList>
            <person name="Lai Q."/>
            <person name="Shao Z."/>
        </authorList>
    </citation>
    <scope>NUCLEOTIDE SEQUENCE [LARGE SCALE GENOMIC DNA]</scope>
    <source>
        <strain evidence="7 8">NBRC 106175</strain>
    </source>
</reference>
<dbReference type="EMBL" id="AUNC01000023">
    <property type="protein sequence ID" value="KEO55678.1"/>
    <property type="molecule type" value="Genomic_DNA"/>
</dbReference>